<dbReference type="Proteomes" id="UP000614200">
    <property type="component" value="Unassembled WGS sequence"/>
</dbReference>
<accession>A0ABR9ZV42</accession>
<keyword evidence="2" id="KW-0255">Endonuclease</keyword>
<proteinExistence type="predicted"/>
<reference evidence="2 3" key="1">
    <citation type="submission" date="2020-11" db="EMBL/GenBank/DDBJ databases">
        <title>Fusibacter basophilias sp. nov.</title>
        <authorList>
            <person name="Qiu D."/>
        </authorList>
    </citation>
    <scope>NUCLEOTIDE SEQUENCE [LARGE SCALE GENOMIC DNA]</scope>
    <source>
        <strain evidence="2 3">Q10-2</strain>
    </source>
</reference>
<dbReference type="EMBL" id="JADKNH010000008">
    <property type="protein sequence ID" value="MBF4694298.1"/>
    <property type="molecule type" value="Genomic_DNA"/>
</dbReference>
<organism evidence="2 3">
    <name type="scientific">Fusibacter ferrireducens</name>
    <dbReference type="NCBI Taxonomy" id="2785058"/>
    <lineage>
        <taxon>Bacteria</taxon>
        <taxon>Bacillati</taxon>
        <taxon>Bacillota</taxon>
        <taxon>Clostridia</taxon>
        <taxon>Eubacteriales</taxon>
        <taxon>Eubacteriales Family XII. Incertae Sedis</taxon>
        <taxon>Fusibacter</taxon>
    </lineage>
</organism>
<dbReference type="Pfam" id="PF13930">
    <property type="entry name" value="Endonuclea_NS_2"/>
    <property type="match status" value="1"/>
</dbReference>
<comment type="caution">
    <text evidence="2">The sequence shown here is derived from an EMBL/GenBank/DDBJ whole genome shotgun (WGS) entry which is preliminary data.</text>
</comment>
<protein>
    <submittedName>
        <fullName evidence="2">DNA/RNA non-specific endonuclease</fullName>
    </submittedName>
</protein>
<dbReference type="Gene3D" id="3.40.570.10">
    <property type="entry name" value="Extracellular Endonuclease, subunit A"/>
    <property type="match status" value="1"/>
</dbReference>
<gene>
    <name evidence="2" type="ORF">ISU02_14345</name>
</gene>
<feature type="domain" description="Type VII secretion system protein EssD-like" evidence="1">
    <location>
        <begin position="138"/>
        <end position="211"/>
    </location>
</feature>
<evidence type="ECO:0000313" key="3">
    <source>
        <dbReference type="Proteomes" id="UP000614200"/>
    </source>
</evidence>
<evidence type="ECO:0000259" key="1">
    <source>
        <dbReference type="Pfam" id="PF13930"/>
    </source>
</evidence>
<dbReference type="InterPro" id="IPR044929">
    <property type="entry name" value="DNA/RNA_non-sp_Endonuclease_sf"/>
</dbReference>
<dbReference type="RefSeq" id="WP_194702532.1">
    <property type="nucleotide sequence ID" value="NZ_JADKNH010000008.1"/>
</dbReference>
<keyword evidence="2" id="KW-0540">Nuclease</keyword>
<keyword evidence="2" id="KW-0378">Hydrolase</keyword>
<evidence type="ECO:0000313" key="2">
    <source>
        <dbReference type="EMBL" id="MBF4694298.1"/>
    </source>
</evidence>
<dbReference type="GO" id="GO:0004519">
    <property type="term" value="F:endonuclease activity"/>
    <property type="evidence" value="ECO:0007669"/>
    <property type="project" value="UniProtKB-KW"/>
</dbReference>
<dbReference type="InterPro" id="IPR044927">
    <property type="entry name" value="Endonuclea_NS_2"/>
</dbReference>
<name>A0ABR9ZV42_9FIRM</name>
<keyword evidence="3" id="KW-1185">Reference proteome</keyword>
<sequence>MKKTLRWTSLITTIIILIITFLSNTTDLNTFLIFSNATPSNYDAVQIEIMSDNIIFNGKSYEIVEVEGGDQSGSRLPNVAVDIGFGDRQYWGFTNEYSQLVYVYANQIVLQNDRTEAVLSTGRYYSDEARVPGTERPYLDQGHVIADSLGGVSNAYNITPQDSTLNRHGDQAYMEKTIRDANGCVDFYASITYPNHSTQIPSQYKIQYQLKGRKIVDEFKNVDPDEANRLLNSESNDPQQTDSFDEQAELKKIDVNQNGIVSIAEAQAAGYKMPIYADHWLYIYMTDADGDGKVGK</sequence>